<keyword evidence="10 13" id="KW-0472">Membrane</keyword>
<evidence type="ECO:0000256" key="13">
    <source>
        <dbReference type="RuleBase" id="RU362022"/>
    </source>
</evidence>
<accession>A0A6P4ZAG0</accession>
<feature type="transmembrane region" description="Helical" evidence="13">
    <location>
        <begin position="7"/>
        <end position="29"/>
    </location>
</feature>
<gene>
    <name evidence="15 16" type="primary">LOC109472678</name>
</gene>
<name>A0A6P4ZAG0_BRABE</name>
<evidence type="ECO:0000256" key="8">
    <source>
        <dbReference type="ARBA" id="ARBA00022692"/>
    </source>
</evidence>
<dbReference type="GeneID" id="109472678"/>
<evidence type="ECO:0000256" key="10">
    <source>
        <dbReference type="ARBA" id="ARBA00023136"/>
    </source>
</evidence>
<dbReference type="Pfam" id="PF04140">
    <property type="entry name" value="ICMT"/>
    <property type="match status" value="1"/>
</dbReference>
<dbReference type="PANTHER" id="PTHR12714:SF9">
    <property type="entry name" value="PROTEIN-S-ISOPRENYLCYSTEINE O-METHYLTRANSFERASE"/>
    <property type="match status" value="1"/>
</dbReference>
<comment type="function">
    <text evidence="11">Catalyzes the post-translational methylation of isoprenylated C-terminal cysteine residues.</text>
</comment>
<comment type="subcellular location">
    <subcellularLocation>
        <location evidence="13">Endoplasmic reticulum membrane</location>
        <topology evidence="13">Multi-pass membrane protein</topology>
    </subcellularLocation>
    <subcellularLocation>
        <location evidence="2">Membrane</location>
        <topology evidence="2">Multi-pass membrane protein</topology>
    </subcellularLocation>
</comment>
<feature type="transmembrane region" description="Helical" evidence="13">
    <location>
        <begin position="152"/>
        <end position="169"/>
    </location>
</feature>
<keyword evidence="7 13" id="KW-0949">S-adenosyl-L-methionine</keyword>
<dbReference type="InterPro" id="IPR025770">
    <property type="entry name" value="PPMT_MeTrfase"/>
</dbReference>
<dbReference type="Gene3D" id="1.20.120.1630">
    <property type="match status" value="1"/>
</dbReference>
<dbReference type="AlphaFoldDB" id="A0A6P4ZAG0"/>
<dbReference type="GO" id="GO:0005789">
    <property type="term" value="C:endoplasmic reticulum membrane"/>
    <property type="evidence" value="ECO:0007669"/>
    <property type="project" value="UniProtKB-SubCell"/>
</dbReference>
<dbReference type="GO" id="GO:0004671">
    <property type="term" value="F:protein C-terminal S-isoprenylcysteine carboxyl O-methyltransferase activity"/>
    <property type="evidence" value="ECO:0007669"/>
    <property type="project" value="UniProtKB-EC"/>
</dbReference>
<evidence type="ECO:0000256" key="9">
    <source>
        <dbReference type="ARBA" id="ARBA00022989"/>
    </source>
</evidence>
<keyword evidence="6" id="KW-0808">Transferase</keyword>
<sequence>MILEQRVACTCFALGAGVVLVPLITHFHLRELSDLSPYGAALYIAVVNGVLLFMCRGYLYQVGIRACGLGLAFGLGLWLSVSTVQWYMFGWYMCALSFFHFSEFIVTATYNPESLSLDSFLLNHSLEYGLAAVASWVEFGLEAWLLPDMKQVPFLHYAGLLLVVGGEFLRKAAMLTAKSNFNHIVQSKKADSHTLVTHGVYQLCRHPAYVGWFYWSLGTQVLLCNPVCVIGYTWASWHFFRERVEDEEVTLLNFFGEQYLDYMQRVSTGLPFIHGFKVNF</sequence>
<evidence type="ECO:0000313" key="16">
    <source>
        <dbReference type="RefSeq" id="XP_019628082.1"/>
    </source>
</evidence>
<evidence type="ECO:0000256" key="6">
    <source>
        <dbReference type="ARBA" id="ARBA00022679"/>
    </source>
</evidence>
<keyword evidence="8 13" id="KW-0812">Transmembrane</keyword>
<evidence type="ECO:0000256" key="7">
    <source>
        <dbReference type="ARBA" id="ARBA00022691"/>
    </source>
</evidence>
<evidence type="ECO:0000256" key="11">
    <source>
        <dbReference type="ARBA" id="ARBA00023572"/>
    </source>
</evidence>
<keyword evidence="9 13" id="KW-1133">Transmembrane helix</keyword>
<feature type="transmembrane region" description="Helical" evidence="13">
    <location>
        <begin position="35"/>
        <end position="55"/>
    </location>
</feature>
<proteinExistence type="inferred from homology"/>
<evidence type="ECO:0000256" key="2">
    <source>
        <dbReference type="ARBA" id="ARBA00004141"/>
    </source>
</evidence>
<keyword evidence="13" id="KW-0256">Endoplasmic reticulum</keyword>
<dbReference type="Proteomes" id="UP000515135">
    <property type="component" value="Unplaced"/>
</dbReference>
<dbReference type="EC" id="2.1.1.100" evidence="4 13"/>
<evidence type="ECO:0000313" key="14">
    <source>
        <dbReference type="Proteomes" id="UP000515135"/>
    </source>
</evidence>
<evidence type="ECO:0000256" key="5">
    <source>
        <dbReference type="ARBA" id="ARBA00022603"/>
    </source>
</evidence>
<comment type="catalytic activity">
    <reaction evidence="1 13">
        <text>[protein]-C-terminal S-[(2E,6E)-farnesyl]-L-cysteine + S-adenosyl-L-methionine = [protein]-C-terminal S-[(2E,6E)-farnesyl]-L-cysteine methyl ester + S-adenosyl-L-homocysteine</text>
        <dbReference type="Rhea" id="RHEA:21672"/>
        <dbReference type="Rhea" id="RHEA-COMP:12125"/>
        <dbReference type="Rhea" id="RHEA-COMP:12126"/>
        <dbReference type="ChEBI" id="CHEBI:57856"/>
        <dbReference type="ChEBI" id="CHEBI:59789"/>
        <dbReference type="ChEBI" id="CHEBI:90510"/>
        <dbReference type="ChEBI" id="CHEBI:90511"/>
        <dbReference type="EC" id="2.1.1.100"/>
    </reaction>
</comment>
<comment type="similarity">
    <text evidence="3 13">Belongs to the class VI-like SAM-binding methyltransferase superfamily. Isoprenylcysteine carboxyl methyltransferase family.</text>
</comment>
<organism evidence="14 16">
    <name type="scientific">Branchiostoma belcheri</name>
    <name type="common">Amphioxus</name>
    <dbReference type="NCBI Taxonomy" id="7741"/>
    <lineage>
        <taxon>Eukaryota</taxon>
        <taxon>Metazoa</taxon>
        <taxon>Chordata</taxon>
        <taxon>Cephalochordata</taxon>
        <taxon>Leptocardii</taxon>
        <taxon>Amphioxiformes</taxon>
        <taxon>Branchiostomatidae</taxon>
        <taxon>Branchiostoma</taxon>
    </lineage>
</organism>
<feature type="transmembrane region" description="Helical" evidence="13">
    <location>
        <begin position="62"/>
        <end position="80"/>
    </location>
</feature>
<dbReference type="RefSeq" id="XP_019628082.1">
    <property type="nucleotide sequence ID" value="XM_019772523.1"/>
</dbReference>
<evidence type="ECO:0000256" key="1">
    <source>
        <dbReference type="ARBA" id="ARBA00001450"/>
    </source>
</evidence>
<dbReference type="InterPro" id="IPR007269">
    <property type="entry name" value="ICMT_MeTrfase"/>
</dbReference>
<evidence type="ECO:0000313" key="15">
    <source>
        <dbReference type="RefSeq" id="XP_019628081.1"/>
    </source>
</evidence>
<evidence type="ECO:0000256" key="12">
    <source>
        <dbReference type="ARBA" id="ARBA00023656"/>
    </source>
</evidence>
<dbReference type="KEGG" id="bbel:109472678"/>
<evidence type="ECO:0000256" key="4">
    <source>
        <dbReference type="ARBA" id="ARBA00012151"/>
    </source>
</evidence>
<keyword evidence="5 13" id="KW-0489">Methyltransferase</keyword>
<dbReference type="PROSITE" id="PS51564">
    <property type="entry name" value="SAM_ICMT"/>
    <property type="match status" value="1"/>
</dbReference>
<keyword evidence="14" id="KW-1185">Reference proteome</keyword>
<protein>
    <recommendedName>
        <fullName evidence="12 13">Protein-S-isoprenylcysteine O-methyltransferase</fullName>
        <ecNumber evidence="4 13">2.1.1.100</ecNumber>
    </recommendedName>
</protein>
<dbReference type="GO" id="GO:0032259">
    <property type="term" value="P:methylation"/>
    <property type="evidence" value="ECO:0007669"/>
    <property type="project" value="UniProtKB-KW"/>
</dbReference>
<reference evidence="15 16" key="1">
    <citation type="submission" date="2025-04" db="UniProtKB">
        <authorList>
            <consortium name="RefSeq"/>
        </authorList>
    </citation>
    <scope>IDENTIFICATION</scope>
    <source>
        <tissue evidence="15 16">Gonad</tissue>
    </source>
</reference>
<dbReference type="PANTHER" id="PTHR12714">
    <property type="entry name" value="PROTEIN-S ISOPRENYLCYSTEINE O-METHYLTRANSFERASE"/>
    <property type="match status" value="1"/>
</dbReference>
<dbReference type="OrthoDB" id="422086at2759"/>
<dbReference type="RefSeq" id="XP_019628081.1">
    <property type="nucleotide sequence ID" value="XM_019772522.1"/>
</dbReference>
<evidence type="ECO:0000256" key="3">
    <source>
        <dbReference type="ARBA" id="ARBA00009140"/>
    </source>
</evidence>